<comment type="similarity">
    <text evidence="2">Belongs to the methyl-accepting chemotaxis (MCP) protein family.</text>
</comment>
<keyword evidence="10" id="KW-1185">Reference proteome</keyword>
<proteinExistence type="inferred from homology"/>
<dbReference type="Pfam" id="PF00672">
    <property type="entry name" value="HAMP"/>
    <property type="match status" value="2"/>
</dbReference>
<evidence type="ECO:0000256" key="4">
    <source>
        <dbReference type="SAM" id="Coils"/>
    </source>
</evidence>
<evidence type="ECO:0000313" key="10">
    <source>
        <dbReference type="Proteomes" id="UP001597085"/>
    </source>
</evidence>
<gene>
    <name evidence="9" type="ORF">ACFSBX_04245</name>
</gene>
<evidence type="ECO:0000313" key="9">
    <source>
        <dbReference type="EMBL" id="MFD1598163.1"/>
    </source>
</evidence>
<dbReference type="InterPro" id="IPR004089">
    <property type="entry name" value="MCPsignal_dom"/>
</dbReference>
<dbReference type="Gene3D" id="6.10.250.1910">
    <property type="match status" value="1"/>
</dbReference>
<evidence type="ECO:0000259" key="7">
    <source>
        <dbReference type="PROSITE" id="PS50111"/>
    </source>
</evidence>
<dbReference type="PANTHER" id="PTHR32089">
    <property type="entry name" value="METHYL-ACCEPTING CHEMOTAXIS PROTEIN MCPB"/>
    <property type="match status" value="1"/>
</dbReference>
<dbReference type="SMART" id="SM00283">
    <property type="entry name" value="MA"/>
    <property type="match status" value="1"/>
</dbReference>
<evidence type="ECO:0000256" key="3">
    <source>
        <dbReference type="PROSITE-ProRule" id="PRU00284"/>
    </source>
</evidence>
<feature type="region of interest" description="Disordered" evidence="5">
    <location>
        <begin position="720"/>
        <end position="779"/>
    </location>
</feature>
<keyword evidence="6" id="KW-0472">Membrane</keyword>
<feature type="coiled-coil region" evidence="4">
    <location>
        <begin position="578"/>
        <end position="605"/>
    </location>
</feature>
<dbReference type="PANTHER" id="PTHR32089:SF112">
    <property type="entry name" value="LYSOZYME-LIKE PROTEIN-RELATED"/>
    <property type="match status" value="1"/>
</dbReference>
<dbReference type="EMBL" id="JBHUDK010000003">
    <property type="protein sequence ID" value="MFD1598163.1"/>
    <property type="molecule type" value="Genomic_DNA"/>
</dbReference>
<feature type="domain" description="Methyl-accepting transducer" evidence="7">
    <location>
        <begin position="437"/>
        <end position="673"/>
    </location>
</feature>
<dbReference type="CDD" id="cd06225">
    <property type="entry name" value="HAMP"/>
    <property type="match status" value="2"/>
</dbReference>
<dbReference type="PROSITE" id="PS50111">
    <property type="entry name" value="CHEMOTAXIS_TRANSDUC_2"/>
    <property type="match status" value="1"/>
</dbReference>
<dbReference type="Pfam" id="PF00015">
    <property type="entry name" value="MCPsignal"/>
    <property type="match status" value="1"/>
</dbReference>
<keyword evidence="6" id="KW-0812">Transmembrane</keyword>
<protein>
    <submittedName>
        <fullName evidence="9">Methyl-accepting chemotaxis protein</fullName>
    </submittedName>
</protein>
<dbReference type="Gene3D" id="1.10.287.950">
    <property type="entry name" value="Methyl-accepting chemotaxis protein"/>
    <property type="match status" value="1"/>
</dbReference>
<dbReference type="AlphaFoldDB" id="A0ABD6CJG1"/>
<keyword evidence="6" id="KW-1133">Transmembrane helix</keyword>
<feature type="transmembrane region" description="Helical" evidence="6">
    <location>
        <begin position="275"/>
        <end position="297"/>
    </location>
</feature>
<dbReference type="InterPro" id="IPR003660">
    <property type="entry name" value="HAMP_dom"/>
</dbReference>
<reference evidence="9 10" key="1">
    <citation type="journal article" date="2019" name="Int. J. Syst. Evol. Microbiol.">
        <title>The Global Catalogue of Microorganisms (GCM) 10K type strain sequencing project: providing services to taxonomists for standard genome sequencing and annotation.</title>
        <authorList>
            <consortium name="The Broad Institute Genomics Platform"/>
            <consortium name="The Broad Institute Genome Sequencing Center for Infectious Disease"/>
            <person name="Wu L."/>
            <person name="Ma J."/>
        </authorList>
    </citation>
    <scope>NUCLEOTIDE SEQUENCE [LARGE SCALE GENOMIC DNA]</scope>
    <source>
        <strain evidence="9 10">CGMCC 1.12121</strain>
    </source>
</reference>
<dbReference type="RefSeq" id="WP_256420166.1">
    <property type="nucleotide sequence ID" value="NZ_JANHDI010000001.1"/>
</dbReference>
<feature type="domain" description="HAMP" evidence="8">
    <location>
        <begin position="299"/>
        <end position="351"/>
    </location>
</feature>
<dbReference type="GO" id="GO:0007165">
    <property type="term" value="P:signal transduction"/>
    <property type="evidence" value="ECO:0007669"/>
    <property type="project" value="UniProtKB-KW"/>
</dbReference>
<evidence type="ECO:0000256" key="6">
    <source>
        <dbReference type="SAM" id="Phobius"/>
    </source>
</evidence>
<sequence length="779" mass="82101">MKRSGMFESVRSSFGAKLGVALLAVVALVVGFGFVVQEETSAALEDEVRNELGTSAETRAAELDTWISGIEGQVRLHSTRSVIASGDTAAISRHLTETAERDALPEGVVAIHYYDTEERTIQASSMPRMEGVNPAEAGAPFATDPPTFEGTDDTHVTAPFTVPVVDFPVVSVISLVEGTEGKALIYMIDLKSHTESFARTAGQGSTVVVDGEGRIVAHPESERLLTDYEGDVSALSGGFEEQEDLLVAGAEMQTLEWTVLARSDRATAYALGDRITSFVVGLILLALVSLAFVGVVVGSNTIVSLRQLAGRADAMAKGDLDVDLSTTRTDEFGTLYRSFDEMRGELRSQIRATEEKKEAIERKNQTLEATAAEYGTVMDAVADGDLTRRLDTDTEHEAMADIAASFNQMLDAVSETMGEVKAFSEHVVTAAERVDDGADEVMDASSQVTTATTEISDGAERQTEALHEVSTEMDALSSSAEEIAATVDEVAQASERAAEVGEEGQEHAERAIEEMDAVEQTTTETAEEVTALAEELDAVSEVVDVITDIAAETNLLALNASIEAARTGEEGDGFAVVADEVKQLAEETAESAAEIEDRIDRIQARAGETTTAMTETQARIESGVETVEAAIDALDNVATAVDETDSSIQEIRDATAQQASSATSVVDRVDDVAAIGDQTAEEATDAAAAAQQQTSTMTTVSDAAEQLTEQARELRTVLEDFTVDERAGSSEFSADTGVDPGGNGSVPATNGSGSDAGLRADGFDPADPRARNGDGAGGD</sequence>
<dbReference type="PROSITE" id="PS50885">
    <property type="entry name" value="HAMP"/>
    <property type="match status" value="2"/>
</dbReference>
<accession>A0ABD6CJG1</accession>
<dbReference type="SUPFAM" id="SSF58104">
    <property type="entry name" value="Methyl-accepting chemotaxis protein (MCP) signaling domain"/>
    <property type="match status" value="1"/>
</dbReference>
<organism evidence="9 10">
    <name type="scientific">Halobellus rarus</name>
    <dbReference type="NCBI Taxonomy" id="1126237"/>
    <lineage>
        <taxon>Archaea</taxon>
        <taxon>Methanobacteriati</taxon>
        <taxon>Methanobacteriota</taxon>
        <taxon>Stenosarchaea group</taxon>
        <taxon>Halobacteria</taxon>
        <taxon>Halobacteriales</taxon>
        <taxon>Haloferacaceae</taxon>
        <taxon>Halobellus</taxon>
    </lineage>
</organism>
<dbReference type="InterPro" id="IPR004090">
    <property type="entry name" value="Chemotax_Me-accpt_rcpt"/>
</dbReference>
<dbReference type="Proteomes" id="UP001597085">
    <property type="component" value="Unassembled WGS sequence"/>
</dbReference>
<evidence type="ECO:0000256" key="5">
    <source>
        <dbReference type="SAM" id="MobiDB-lite"/>
    </source>
</evidence>
<name>A0ABD6CJG1_9EURY</name>
<evidence type="ECO:0000256" key="1">
    <source>
        <dbReference type="ARBA" id="ARBA00023224"/>
    </source>
</evidence>
<comment type="caution">
    <text evidence="9">The sequence shown here is derived from an EMBL/GenBank/DDBJ whole genome shotgun (WGS) entry which is preliminary data.</text>
</comment>
<dbReference type="PRINTS" id="PR00260">
    <property type="entry name" value="CHEMTRNSDUCR"/>
</dbReference>
<dbReference type="SMART" id="SM00304">
    <property type="entry name" value="HAMP"/>
    <property type="match status" value="2"/>
</dbReference>
<feature type="coiled-coil region" evidence="4">
    <location>
        <begin position="343"/>
        <end position="370"/>
    </location>
</feature>
<dbReference type="SUPFAM" id="SSF158472">
    <property type="entry name" value="HAMP domain-like"/>
    <property type="match status" value="1"/>
</dbReference>
<evidence type="ECO:0000256" key="2">
    <source>
        <dbReference type="ARBA" id="ARBA00029447"/>
    </source>
</evidence>
<keyword evidence="4" id="KW-0175">Coiled coil</keyword>
<keyword evidence="1 3" id="KW-0807">Transducer</keyword>
<feature type="domain" description="HAMP" evidence="8">
    <location>
        <begin position="376"/>
        <end position="418"/>
    </location>
</feature>
<evidence type="ECO:0000259" key="8">
    <source>
        <dbReference type="PROSITE" id="PS50885"/>
    </source>
</evidence>
<dbReference type="CDD" id="cd11386">
    <property type="entry name" value="MCP_signal"/>
    <property type="match status" value="1"/>
</dbReference>